<gene>
    <name evidence="1" type="ordered locus">RB2501_04930</name>
</gene>
<keyword evidence="2" id="KW-1185">Reference proteome</keyword>
<dbReference type="STRING" id="313596.RB2501_04930"/>
<sequence length="45" mass="5314">MGEVILWYCELKRFEMRYPKIYGMNVTAMALTKWGAKFAIKIVIV</sequence>
<reference evidence="1 2" key="1">
    <citation type="journal article" date="2009" name="J. Bacteriol.">
        <title>Complete genome sequence of Robiginitalea biformata HTCC2501.</title>
        <authorList>
            <person name="Oh H.M."/>
            <person name="Giovannoni S.J."/>
            <person name="Lee K."/>
            <person name="Ferriera S."/>
            <person name="Johnson J."/>
            <person name="Cho J.C."/>
        </authorList>
    </citation>
    <scope>NUCLEOTIDE SEQUENCE [LARGE SCALE GENOMIC DNA]</scope>
    <source>
        <strain evidence="2">ATCC BAA-864 / HTCC2501 / KCTC 12146</strain>
    </source>
</reference>
<dbReference type="HOGENOM" id="CLU_3204682_0_0_10"/>
<evidence type="ECO:0000313" key="1">
    <source>
        <dbReference type="EMBL" id="EAR16214.1"/>
    </source>
</evidence>
<evidence type="ECO:0000313" key="2">
    <source>
        <dbReference type="Proteomes" id="UP000009049"/>
    </source>
</evidence>
<name>A4CH06_ROBBH</name>
<dbReference type="Proteomes" id="UP000009049">
    <property type="component" value="Chromosome"/>
</dbReference>
<organism evidence="1 2">
    <name type="scientific">Robiginitalea biformata (strain ATCC BAA-864 / DSM 15991 / KCTC 12146 / HTCC2501)</name>
    <dbReference type="NCBI Taxonomy" id="313596"/>
    <lineage>
        <taxon>Bacteria</taxon>
        <taxon>Pseudomonadati</taxon>
        <taxon>Bacteroidota</taxon>
        <taxon>Flavobacteriia</taxon>
        <taxon>Flavobacteriales</taxon>
        <taxon>Flavobacteriaceae</taxon>
        <taxon>Robiginitalea</taxon>
    </lineage>
</organism>
<dbReference type="EMBL" id="CP001712">
    <property type="protein sequence ID" value="EAR16214.1"/>
    <property type="molecule type" value="Genomic_DNA"/>
</dbReference>
<dbReference type="AlphaFoldDB" id="A4CH06"/>
<dbReference type="KEGG" id="rbi:RB2501_04930"/>
<protein>
    <submittedName>
        <fullName evidence="1">Uncharacterized protein</fullName>
    </submittedName>
</protein>
<proteinExistence type="predicted"/>
<accession>A4CH06</accession>